<dbReference type="InterPro" id="IPR029058">
    <property type="entry name" value="AB_hydrolase_fold"/>
</dbReference>
<dbReference type="Gene3D" id="3.40.50.1820">
    <property type="entry name" value="alpha/beta hydrolase"/>
    <property type="match status" value="1"/>
</dbReference>
<proteinExistence type="predicted"/>
<dbReference type="RefSeq" id="WP_204841058.1">
    <property type="nucleotide sequence ID" value="NZ_JAFBCL010000001.1"/>
</dbReference>
<evidence type="ECO:0000313" key="3">
    <source>
        <dbReference type="Proteomes" id="UP000671828"/>
    </source>
</evidence>
<organism evidence="2 3">
    <name type="scientific">Saccharothrix algeriensis</name>
    <dbReference type="NCBI Taxonomy" id="173560"/>
    <lineage>
        <taxon>Bacteria</taxon>
        <taxon>Bacillati</taxon>
        <taxon>Actinomycetota</taxon>
        <taxon>Actinomycetes</taxon>
        <taxon>Pseudonocardiales</taxon>
        <taxon>Pseudonocardiaceae</taxon>
        <taxon>Saccharothrix</taxon>
    </lineage>
</organism>
<dbReference type="AlphaFoldDB" id="A0A8T8I097"/>
<sequence>MSTALVVVHEGRGPDRHAHRLAAAVRRPEWTVSVPDLRPVLAAGAGRAAGAGTSAGTSAGTGAEPGAETGAVALAAALAAHAAALRADHDRLLCLGFSAGATAAWLAAEAFDAIACVCCARLHDHADHRPRRPCLLVVAARGPGPAPRDLAGRLAGPTVAVDVYDAEDGFCDEDDPRHHPEHSAAVVRGVRRFFHADR</sequence>
<accession>A0A8T8I097</accession>
<name>A0A8T8I097_9PSEU</name>
<dbReference type="SUPFAM" id="SSF53474">
    <property type="entry name" value="alpha/beta-Hydrolases"/>
    <property type="match status" value="1"/>
</dbReference>
<evidence type="ECO:0000313" key="4">
    <source>
        <dbReference type="Proteomes" id="UP001195724"/>
    </source>
</evidence>
<dbReference type="Proteomes" id="UP000671828">
    <property type="component" value="Chromosome"/>
</dbReference>
<dbReference type="EMBL" id="CP072788">
    <property type="protein sequence ID" value="QTR04265.1"/>
    <property type="molecule type" value="Genomic_DNA"/>
</dbReference>
<reference evidence="2" key="2">
    <citation type="submission" date="2021-04" db="EMBL/GenBank/DDBJ databases">
        <title>Saccharothrix algeriensis WGS.</title>
        <authorList>
            <person name="Stuskova K."/>
            <person name="Hakalova E."/>
            <person name="Tebbal A.B."/>
            <person name="Eichmeier A."/>
        </authorList>
    </citation>
    <scope>NUCLEOTIDE SEQUENCE</scope>
    <source>
        <strain evidence="2">NRRL B-24137</strain>
    </source>
</reference>
<dbReference type="GO" id="GO:0016787">
    <property type="term" value="F:hydrolase activity"/>
    <property type="evidence" value="ECO:0007669"/>
    <property type="project" value="UniProtKB-KW"/>
</dbReference>
<keyword evidence="4" id="KW-1185">Reference proteome</keyword>
<protein>
    <submittedName>
        <fullName evidence="1">Dienelactone hydrolase</fullName>
    </submittedName>
</protein>
<reference evidence="1 4" key="1">
    <citation type="submission" date="2021-01" db="EMBL/GenBank/DDBJ databases">
        <title>Sequencing the genomes of 1000 actinobacteria strains.</title>
        <authorList>
            <person name="Klenk H.-P."/>
        </authorList>
    </citation>
    <scope>NUCLEOTIDE SEQUENCE [LARGE SCALE GENOMIC DNA]</scope>
    <source>
        <strain evidence="1 4">DSM 44581</strain>
    </source>
</reference>
<evidence type="ECO:0000313" key="2">
    <source>
        <dbReference type="EMBL" id="QTR04265.1"/>
    </source>
</evidence>
<dbReference type="Proteomes" id="UP001195724">
    <property type="component" value="Unassembled WGS sequence"/>
</dbReference>
<gene>
    <name evidence="2" type="ORF">J7S33_04790</name>
    <name evidence="1" type="ORF">JOE68_000897</name>
</gene>
<evidence type="ECO:0000313" key="1">
    <source>
        <dbReference type="EMBL" id="MBM7810032.1"/>
    </source>
</evidence>
<dbReference type="EMBL" id="JAFBCL010000001">
    <property type="protein sequence ID" value="MBM7810032.1"/>
    <property type="molecule type" value="Genomic_DNA"/>
</dbReference>
<keyword evidence="1" id="KW-0378">Hydrolase</keyword>